<dbReference type="NCBIfam" id="TIGR00038">
    <property type="entry name" value="efp"/>
    <property type="match status" value="1"/>
</dbReference>
<dbReference type="Gene3D" id="2.40.50.140">
    <property type="entry name" value="Nucleic acid-binding proteins"/>
    <property type="match status" value="2"/>
</dbReference>
<keyword evidence="4 7" id="KW-0963">Cytoplasm</keyword>
<dbReference type="InterPro" id="IPR013185">
    <property type="entry name" value="Transl_elong_KOW-like"/>
</dbReference>
<dbReference type="Proteomes" id="UP000192343">
    <property type="component" value="Unassembled WGS sequence"/>
</dbReference>
<evidence type="ECO:0000256" key="2">
    <source>
        <dbReference type="ARBA" id="ARBA00004815"/>
    </source>
</evidence>
<dbReference type="GO" id="GO:0003746">
    <property type="term" value="F:translation elongation factor activity"/>
    <property type="evidence" value="ECO:0007669"/>
    <property type="project" value="UniProtKB-UniRule"/>
</dbReference>
<feature type="domain" description="Translation elongation factor P/YeiP central" evidence="11">
    <location>
        <begin position="67"/>
        <end position="122"/>
    </location>
</feature>
<evidence type="ECO:0000259" key="10">
    <source>
        <dbReference type="SMART" id="SM00841"/>
    </source>
</evidence>
<dbReference type="STRING" id="1963862.B4O97_18915"/>
<evidence type="ECO:0000256" key="6">
    <source>
        <dbReference type="ARBA" id="ARBA00022917"/>
    </source>
</evidence>
<dbReference type="InterPro" id="IPR013852">
    <property type="entry name" value="Transl_elong_P/YeiP_CS"/>
</dbReference>
<comment type="similarity">
    <text evidence="3 7 9">Belongs to the elongation factor P family.</text>
</comment>
<dbReference type="CDD" id="cd04470">
    <property type="entry name" value="S1_EF-P_repeat_1"/>
    <property type="match status" value="1"/>
</dbReference>
<dbReference type="PANTHER" id="PTHR30053">
    <property type="entry name" value="ELONGATION FACTOR P"/>
    <property type="match status" value="1"/>
</dbReference>
<evidence type="ECO:0000256" key="1">
    <source>
        <dbReference type="ARBA" id="ARBA00004496"/>
    </source>
</evidence>
<dbReference type="FunFam" id="2.30.30.30:FF:000003">
    <property type="entry name" value="Elongation factor P"/>
    <property type="match status" value="1"/>
</dbReference>
<dbReference type="Pfam" id="PF08207">
    <property type="entry name" value="EFP_N"/>
    <property type="match status" value="1"/>
</dbReference>
<dbReference type="GO" id="GO:0043043">
    <property type="term" value="P:peptide biosynthetic process"/>
    <property type="evidence" value="ECO:0007669"/>
    <property type="project" value="InterPro"/>
</dbReference>
<organism evidence="12 13">
    <name type="scientific">Marispirochaeta aestuarii</name>
    <dbReference type="NCBI Taxonomy" id="1963862"/>
    <lineage>
        <taxon>Bacteria</taxon>
        <taxon>Pseudomonadati</taxon>
        <taxon>Spirochaetota</taxon>
        <taxon>Spirochaetia</taxon>
        <taxon>Spirochaetales</taxon>
        <taxon>Spirochaetaceae</taxon>
        <taxon>Marispirochaeta</taxon>
    </lineage>
</organism>
<dbReference type="NCBIfam" id="NF001810">
    <property type="entry name" value="PRK00529.1"/>
    <property type="match status" value="1"/>
</dbReference>
<dbReference type="InterPro" id="IPR012340">
    <property type="entry name" value="NA-bd_OB-fold"/>
</dbReference>
<dbReference type="InterPro" id="IPR001059">
    <property type="entry name" value="Transl_elong_P/YeiP_cen"/>
</dbReference>
<dbReference type="InterPro" id="IPR015365">
    <property type="entry name" value="Elong-fact-P_C"/>
</dbReference>
<dbReference type="CDD" id="cd05794">
    <property type="entry name" value="S1_EF-P_repeat_2"/>
    <property type="match status" value="1"/>
</dbReference>
<dbReference type="Pfam" id="PF01132">
    <property type="entry name" value="EFP"/>
    <property type="match status" value="1"/>
</dbReference>
<comment type="pathway">
    <text evidence="2 7">Protein biosynthesis; polypeptide chain elongation.</text>
</comment>
<dbReference type="UniPathway" id="UPA00345"/>
<evidence type="ECO:0000256" key="7">
    <source>
        <dbReference type="HAMAP-Rule" id="MF_00141"/>
    </source>
</evidence>
<dbReference type="PANTHER" id="PTHR30053:SF14">
    <property type="entry name" value="TRANSLATION ELONGATION FACTOR KOW-LIKE DOMAIN-CONTAINING PROTEIN"/>
    <property type="match status" value="1"/>
</dbReference>
<sequence>MIKAGQIDQGMFLLEKGEPYAVVEREFVNPGKGSAFVRLKLKHVVSGSVLKPTYKTQDTVEECIVEDHDCQYLYSDGENYHFMDASTYEQFEVSAAGGMEDKGLFMKDGETYRVVFWEGKPIDIKIPYKVVYEVTEAEDAVKGDTVTGATKVVKVETGLSVKVPIFIKQGERIMVNTETREYVERVNN</sequence>
<dbReference type="PROSITE" id="PS01275">
    <property type="entry name" value="EFP"/>
    <property type="match status" value="1"/>
</dbReference>
<dbReference type="PIRSF" id="PIRSF005901">
    <property type="entry name" value="EF-P"/>
    <property type="match status" value="1"/>
</dbReference>
<evidence type="ECO:0000256" key="3">
    <source>
        <dbReference type="ARBA" id="ARBA00009479"/>
    </source>
</evidence>
<protein>
    <recommendedName>
        <fullName evidence="7 8">Elongation factor P</fullName>
        <shortName evidence="7">EF-P</shortName>
    </recommendedName>
</protein>
<evidence type="ECO:0000256" key="9">
    <source>
        <dbReference type="RuleBase" id="RU004389"/>
    </source>
</evidence>
<dbReference type="OrthoDB" id="9801844at2"/>
<dbReference type="SUPFAM" id="SSF50104">
    <property type="entry name" value="Translation proteins SH3-like domain"/>
    <property type="match status" value="1"/>
</dbReference>
<dbReference type="AlphaFoldDB" id="A0A1Y1RSS8"/>
<dbReference type="RefSeq" id="WP_083053084.1">
    <property type="nucleotide sequence ID" value="NZ_CAXXQO010000003.1"/>
</dbReference>
<feature type="domain" description="Elongation factor P C-terminal" evidence="10">
    <location>
        <begin position="130"/>
        <end position="185"/>
    </location>
</feature>
<evidence type="ECO:0000313" key="12">
    <source>
        <dbReference type="EMBL" id="ORC29272.1"/>
    </source>
</evidence>
<gene>
    <name evidence="7" type="primary">efp</name>
    <name evidence="12" type="ORF">B4O97_18915</name>
</gene>
<dbReference type="FunFam" id="2.40.50.140:FF:000004">
    <property type="entry name" value="Elongation factor P"/>
    <property type="match status" value="1"/>
</dbReference>
<comment type="subcellular location">
    <subcellularLocation>
        <location evidence="1 7">Cytoplasm</location>
    </subcellularLocation>
</comment>
<dbReference type="Gene3D" id="2.30.30.30">
    <property type="match status" value="1"/>
</dbReference>
<dbReference type="InterPro" id="IPR014722">
    <property type="entry name" value="Rib_uL2_dom2"/>
</dbReference>
<dbReference type="SUPFAM" id="SSF50249">
    <property type="entry name" value="Nucleic acid-binding proteins"/>
    <property type="match status" value="2"/>
</dbReference>
<dbReference type="FunFam" id="2.40.50.140:FF:000009">
    <property type="entry name" value="Elongation factor P"/>
    <property type="match status" value="1"/>
</dbReference>
<proteinExistence type="inferred from homology"/>
<dbReference type="EMBL" id="MWQY01000042">
    <property type="protein sequence ID" value="ORC29272.1"/>
    <property type="molecule type" value="Genomic_DNA"/>
</dbReference>
<dbReference type="InterPro" id="IPR011768">
    <property type="entry name" value="Transl_elongation_fac_P"/>
</dbReference>
<name>A0A1Y1RSS8_9SPIO</name>
<dbReference type="SMART" id="SM00841">
    <property type="entry name" value="Elong-fact-P_C"/>
    <property type="match status" value="1"/>
</dbReference>
<dbReference type="SMART" id="SM01185">
    <property type="entry name" value="EFP"/>
    <property type="match status" value="1"/>
</dbReference>
<reference evidence="12 13" key="1">
    <citation type="submission" date="2017-03" db="EMBL/GenBank/DDBJ databases">
        <title>Draft Genome sequence of Marispirochaeta sp. strain JC444.</title>
        <authorList>
            <person name="Shivani Y."/>
            <person name="Subhash Y."/>
            <person name="Sasikala C."/>
            <person name="Ramana C."/>
        </authorList>
    </citation>
    <scope>NUCLEOTIDE SEQUENCE [LARGE SCALE GENOMIC DNA]</scope>
    <source>
        <strain evidence="12 13">JC444</strain>
    </source>
</reference>
<evidence type="ECO:0000256" key="4">
    <source>
        <dbReference type="ARBA" id="ARBA00022490"/>
    </source>
</evidence>
<comment type="function">
    <text evidence="7">Involved in peptide bond synthesis. Stimulates efficient translation and peptide-bond synthesis on native or reconstituted 70S ribosomes in vitro. Probably functions indirectly by altering the affinity of the ribosome for aminoacyl-tRNA, thus increasing their reactivity as acceptors for peptidyl transferase.</text>
</comment>
<keyword evidence="5 7" id="KW-0251">Elongation factor</keyword>
<dbReference type="GO" id="GO:0005829">
    <property type="term" value="C:cytosol"/>
    <property type="evidence" value="ECO:0007669"/>
    <property type="project" value="UniProtKB-ARBA"/>
</dbReference>
<keyword evidence="13" id="KW-1185">Reference proteome</keyword>
<dbReference type="HAMAP" id="MF_00141">
    <property type="entry name" value="EF_P"/>
    <property type="match status" value="1"/>
</dbReference>
<evidence type="ECO:0000259" key="11">
    <source>
        <dbReference type="SMART" id="SM01185"/>
    </source>
</evidence>
<evidence type="ECO:0000313" key="13">
    <source>
        <dbReference type="Proteomes" id="UP000192343"/>
    </source>
</evidence>
<evidence type="ECO:0000256" key="5">
    <source>
        <dbReference type="ARBA" id="ARBA00022768"/>
    </source>
</evidence>
<evidence type="ECO:0000256" key="8">
    <source>
        <dbReference type="NCBIfam" id="TIGR00038"/>
    </source>
</evidence>
<accession>A0A1Y1RSS8</accession>
<dbReference type="InterPro" id="IPR020599">
    <property type="entry name" value="Transl_elong_fac_P/YeiP"/>
</dbReference>
<comment type="caution">
    <text evidence="12">The sequence shown here is derived from an EMBL/GenBank/DDBJ whole genome shotgun (WGS) entry which is preliminary data.</text>
</comment>
<keyword evidence="6 7" id="KW-0648">Protein biosynthesis</keyword>
<dbReference type="Pfam" id="PF09285">
    <property type="entry name" value="Elong-fact-P_C"/>
    <property type="match status" value="1"/>
</dbReference>
<dbReference type="InterPro" id="IPR008991">
    <property type="entry name" value="Translation_prot_SH3-like_sf"/>
</dbReference>